<dbReference type="GO" id="GO:0006310">
    <property type="term" value="P:DNA recombination"/>
    <property type="evidence" value="ECO:0007669"/>
    <property type="project" value="UniProtKB-KW"/>
</dbReference>
<dbReference type="Proteomes" id="UP001058974">
    <property type="component" value="Chromosome 4"/>
</dbReference>
<dbReference type="GO" id="GO:0003964">
    <property type="term" value="F:RNA-directed DNA polymerase activity"/>
    <property type="evidence" value="ECO:0007669"/>
    <property type="project" value="UniProtKB-KW"/>
</dbReference>
<reference evidence="10 11" key="1">
    <citation type="journal article" date="2022" name="Nat. Genet.">
        <title>Improved pea reference genome and pan-genome highlight genomic features and evolutionary characteristics.</title>
        <authorList>
            <person name="Yang T."/>
            <person name="Liu R."/>
            <person name="Luo Y."/>
            <person name="Hu S."/>
            <person name="Wang D."/>
            <person name="Wang C."/>
            <person name="Pandey M.K."/>
            <person name="Ge S."/>
            <person name="Xu Q."/>
            <person name="Li N."/>
            <person name="Li G."/>
            <person name="Huang Y."/>
            <person name="Saxena R.K."/>
            <person name="Ji Y."/>
            <person name="Li M."/>
            <person name="Yan X."/>
            <person name="He Y."/>
            <person name="Liu Y."/>
            <person name="Wang X."/>
            <person name="Xiang C."/>
            <person name="Varshney R.K."/>
            <person name="Ding H."/>
            <person name="Gao S."/>
            <person name="Zong X."/>
        </authorList>
    </citation>
    <scope>NUCLEOTIDE SEQUENCE [LARGE SCALE GENOMIC DNA]</scope>
    <source>
        <strain evidence="10 11">cv. Zhongwan 6</strain>
    </source>
</reference>
<keyword evidence="5" id="KW-0460">Magnesium</keyword>
<evidence type="ECO:0000256" key="9">
    <source>
        <dbReference type="ARBA" id="ARBA00023172"/>
    </source>
</evidence>
<keyword evidence="3" id="KW-0255">Endonuclease</keyword>
<dbReference type="GO" id="GO:0003887">
    <property type="term" value="F:DNA-directed DNA polymerase activity"/>
    <property type="evidence" value="ECO:0007669"/>
    <property type="project" value="UniProtKB-KW"/>
</dbReference>
<keyword evidence="11" id="KW-1185">Reference proteome</keyword>
<evidence type="ECO:0000256" key="4">
    <source>
        <dbReference type="ARBA" id="ARBA00022801"/>
    </source>
</evidence>
<dbReference type="Gramene" id="Psat04G0625800-T1">
    <property type="protein sequence ID" value="KAI5423195.1"/>
    <property type="gene ID" value="KIW84_046258"/>
</dbReference>
<evidence type="ECO:0000256" key="8">
    <source>
        <dbReference type="ARBA" id="ARBA00022932"/>
    </source>
</evidence>
<dbReference type="GO" id="GO:0016787">
    <property type="term" value="F:hydrolase activity"/>
    <property type="evidence" value="ECO:0007669"/>
    <property type="project" value="UniProtKB-KW"/>
</dbReference>
<evidence type="ECO:0000313" key="11">
    <source>
        <dbReference type="Proteomes" id="UP001058974"/>
    </source>
</evidence>
<evidence type="ECO:0000256" key="7">
    <source>
        <dbReference type="ARBA" id="ARBA00022918"/>
    </source>
</evidence>
<keyword evidence="4" id="KW-0378">Hydrolase</keyword>
<dbReference type="GO" id="GO:0004519">
    <property type="term" value="F:endonuclease activity"/>
    <property type="evidence" value="ECO:0007669"/>
    <property type="project" value="UniProtKB-KW"/>
</dbReference>
<evidence type="ECO:0000256" key="3">
    <source>
        <dbReference type="ARBA" id="ARBA00022759"/>
    </source>
</evidence>
<evidence type="ECO:0000256" key="6">
    <source>
        <dbReference type="ARBA" id="ARBA00022908"/>
    </source>
</evidence>
<keyword evidence="8" id="KW-0239">DNA-directed DNA polymerase</keyword>
<dbReference type="AlphaFoldDB" id="A0A9D4XQF7"/>
<comment type="caution">
    <text evidence="10">The sequence shown here is derived from an EMBL/GenBank/DDBJ whole genome shotgun (WGS) entry which is preliminary data.</text>
</comment>
<dbReference type="GO" id="GO:0046872">
    <property type="term" value="F:metal ion binding"/>
    <property type="evidence" value="ECO:0007669"/>
    <property type="project" value="UniProtKB-KW"/>
</dbReference>
<keyword evidence="9" id="KW-0233">DNA recombination</keyword>
<gene>
    <name evidence="10" type="ORF">KIW84_046258</name>
</gene>
<dbReference type="PANTHER" id="PTHR42648">
    <property type="entry name" value="TRANSPOSASE, PUTATIVE-RELATED"/>
    <property type="match status" value="1"/>
</dbReference>
<keyword evidence="1" id="KW-0540">Nuclease</keyword>
<proteinExistence type="predicted"/>
<protein>
    <submittedName>
        <fullName evidence="10">Uncharacterized protein</fullName>
    </submittedName>
</protein>
<evidence type="ECO:0000256" key="2">
    <source>
        <dbReference type="ARBA" id="ARBA00022723"/>
    </source>
</evidence>
<keyword evidence="8" id="KW-0808">Transferase</keyword>
<organism evidence="10 11">
    <name type="scientific">Pisum sativum</name>
    <name type="common">Garden pea</name>
    <name type="synonym">Lathyrus oleraceus</name>
    <dbReference type="NCBI Taxonomy" id="3888"/>
    <lineage>
        <taxon>Eukaryota</taxon>
        <taxon>Viridiplantae</taxon>
        <taxon>Streptophyta</taxon>
        <taxon>Embryophyta</taxon>
        <taxon>Tracheophyta</taxon>
        <taxon>Spermatophyta</taxon>
        <taxon>Magnoliopsida</taxon>
        <taxon>eudicotyledons</taxon>
        <taxon>Gunneridae</taxon>
        <taxon>Pentapetalae</taxon>
        <taxon>rosids</taxon>
        <taxon>fabids</taxon>
        <taxon>Fabales</taxon>
        <taxon>Fabaceae</taxon>
        <taxon>Papilionoideae</taxon>
        <taxon>50 kb inversion clade</taxon>
        <taxon>NPAAA clade</taxon>
        <taxon>Hologalegina</taxon>
        <taxon>IRL clade</taxon>
        <taxon>Fabeae</taxon>
        <taxon>Lathyrus</taxon>
    </lineage>
</organism>
<dbReference type="GO" id="GO:0015074">
    <property type="term" value="P:DNA integration"/>
    <property type="evidence" value="ECO:0007669"/>
    <property type="project" value="UniProtKB-KW"/>
</dbReference>
<keyword evidence="8" id="KW-0548">Nucleotidyltransferase</keyword>
<dbReference type="PANTHER" id="PTHR42648:SF11">
    <property type="entry name" value="TRANSPOSON TY4-P GAG-POL POLYPROTEIN"/>
    <property type="match status" value="1"/>
</dbReference>
<keyword evidence="2" id="KW-0479">Metal-binding</keyword>
<sequence length="105" mass="12151">MKQLWSKRMVIGLPLLETSNKIYDKCLISKHSRNSSSNHTTYKASEVLNVVYSDVYGPFDTPSLVRNRYFVSFGNGLGRKLCIYLIKVKSDVYKTFKDFKALMEK</sequence>
<dbReference type="InterPro" id="IPR039537">
    <property type="entry name" value="Retrotran_Ty1/copia-like"/>
</dbReference>
<dbReference type="EMBL" id="JAMSHJ010000004">
    <property type="protein sequence ID" value="KAI5423195.1"/>
    <property type="molecule type" value="Genomic_DNA"/>
</dbReference>
<evidence type="ECO:0000256" key="1">
    <source>
        <dbReference type="ARBA" id="ARBA00022722"/>
    </source>
</evidence>
<evidence type="ECO:0000313" key="10">
    <source>
        <dbReference type="EMBL" id="KAI5423195.1"/>
    </source>
</evidence>
<accession>A0A9D4XQF7</accession>
<evidence type="ECO:0000256" key="5">
    <source>
        <dbReference type="ARBA" id="ARBA00022842"/>
    </source>
</evidence>
<keyword evidence="7" id="KW-0695">RNA-directed DNA polymerase</keyword>
<name>A0A9D4XQF7_PEA</name>
<keyword evidence="6" id="KW-0229">DNA integration</keyword>